<dbReference type="EMBL" id="BTRK01000003">
    <property type="protein sequence ID" value="GMR43805.1"/>
    <property type="molecule type" value="Genomic_DNA"/>
</dbReference>
<dbReference type="AlphaFoldDB" id="A0AAN5CF81"/>
<sequence>RCDVSYSQVCTAQHKIVCCSCEMKYIYVYHIAESLDNLKRDLSMSFEHSEQLAIRDVMFGIVESLHLTLHHLTDKRAESTFTKKSSKQADEINSPSLHLLPRPIEDPFYASFSIPGFDDTFDTGYHSSLVGKEDILEHDNLSKAVRSGNLDSMAVEIDNGNVQKGTTVVEKDKQVKKRKKTINVSSKSTDYLGYSDEDEVPLKKIAKSNSDNHVNYTII</sequence>
<gene>
    <name evidence="1" type="ORF">PMAYCL1PPCAC_14000</name>
</gene>
<dbReference type="Proteomes" id="UP001328107">
    <property type="component" value="Unassembled WGS sequence"/>
</dbReference>
<reference evidence="2" key="1">
    <citation type="submission" date="2022-10" db="EMBL/GenBank/DDBJ databases">
        <title>Genome assembly of Pristionchus species.</title>
        <authorList>
            <person name="Yoshida K."/>
            <person name="Sommer R.J."/>
        </authorList>
    </citation>
    <scope>NUCLEOTIDE SEQUENCE [LARGE SCALE GENOMIC DNA]</scope>
    <source>
        <strain evidence="2">RS5460</strain>
    </source>
</reference>
<protein>
    <submittedName>
        <fullName evidence="1">Uncharacterized protein</fullName>
    </submittedName>
</protein>
<proteinExistence type="predicted"/>
<organism evidence="1 2">
    <name type="scientific">Pristionchus mayeri</name>
    <dbReference type="NCBI Taxonomy" id="1317129"/>
    <lineage>
        <taxon>Eukaryota</taxon>
        <taxon>Metazoa</taxon>
        <taxon>Ecdysozoa</taxon>
        <taxon>Nematoda</taxon>
        <taxon>Chromadorea</taxon>
        <taxon>Rhabditida</taxon>
        <taxon>Rhabditina</taxon>
        <taxon>Diplogasteromorpha</taxon>
        <taxon>Diplogasteroidea</taxon>
        <taxon>Neodiplogasteridae</taxon>
        <taxon>Pristionchus</taxon>
    </lineage>
</organism>
<accession>A0AAN5CF81</accession>
<name>A0AAN5CF81_9BILA</name>
<feature type="non-terminal residue" evidence="1">
    <location>
        <position position="1"/>
    </location>
</feature>
<evidence type="ECO:0000313" key="1">
    <source>
        <dbReference type="EMBL" id="GMR43805.1"/>
    </source>
</evidence>
<comment type="caution">
    <text evidence="1">The sequence shown here is derived from an EMBL/GenBank/DDBJ whole genome shotgun (WGS) entry which is preliminary data.</text>
</comment>
<evidence type="ECO:0000313" key="2">
    <source>
        <dbReference type="Proteomes" id="UP001328107"/>
    </source>
</evidence>
<keyword evidence="2" id="KW-1185">Reference proteome</keyword>